<dbReference type="AlphaFoldDB" id="A0A176QA59"/>
<protein>
    <recommendedName>
        <fullName evidence="3">TOMM leader peptide-binding protein</fullName>
    </recommendedName>
</protein>
<proteinExistence type="predicted"/>
<comment type="caution">
    <text evidence="1">The sequence shown here is derived from an EMBL/GenBank/DDBJ whole genome shotgun (WGS) entry which is preliminary data.</text>
</comment>
<organism evidence="1 2">
    <name type="scientific">Janibacter melonis</name>
    <dbReference type="NCBI Taxonomy" id="262209"/>
    <lineage>
        <taxon>Bacteria</taxon>
        <taxon>Bacillati</taxon>
        <taxon>Actinomycetota</taxon>
        <taxon>Actinomycetes</taxon>
        <taxon>Micrococcales</taxon>
        <taxon>Intrasporangiaceae</taxon>
        <taxon>Janibacter</taxon>
    </lineage>
</organism>
<dbReference type="RefSeq" id="WP_068277474.1">
    <property type="nucleotide sequence ID" value="NZ_LQZG01000004.1"/>
</dbReference>
<reference evidence="1 2" key="1">
    <citation type="submission" date="2016-01" db="EMBL/GenBank/DDBJ databases">
        <title>Janibacter melonis strain CD11_4 genome sequencing and assembly.</title>
        <authorList>
            <person name="Nair G.R."/>
            <person name="Kaur G."/>
            <person name="Chander A.M."/>
            <person name="Mayilraj S."/>
        </authorList>
    </citation>
    <scope>NUCLEOTIDE SEQUENCE [LARGE SCALE GENOMIC DNA]</scope>
    <source>
        <strain evidence="1 2">CD11-4</strain>
    </source>
</reference>
<sequence>MERHPRLTRPIHPLLRPDGSIQLGLDPGSALVATGVSAAECRWVTTLDGSRSEEQVLADAAQHGLTPERAGELVRAFAAQGVLDTEGVLEPLERRVVVVGAGSVPAHLVDVLREAGIGEVMRCVEDADPTSTDLAVITSTVPVPAGAGEPWRRARVPHLPVWCGPDHASVGPLVVPGEGPCLQCLELTRVHLDPAWPWIRAQISRPRVGPVVPVETHACVRSLVVGIAASVALDVLAHGPSASGWSLDACSPGPSFERRHWERHPACPRCASATSPAAGSQVQQSQWA</sequence>
<evidence type="ECO:0008006" key="3">
    <source>
        <dbReference type="Google" id="ProtNLM"/>
    </source>
</evidence>
<dbReference type="STRING" id="262209.AWH69_14575"/>
<keyword evidence="2" id="KW-1185">Reference proteome</keyword>
<dbReference type="Proteomes" id="UP000076976">
    <property type="component" value="Unassembled WGS sequence"/>
</dbReference>
<name>A0A176QA59_9MICO</name>
<gene>
    <name evidence="1" type="ORF">AWH69_14575</name>
</gene>
<dbReference type="EMBL" id="LQZG01000004">
    <property type="protein sequence ID" value="OAB86539.1"/>
    <property type="molecule type" value="Genomic_DNA"/>
</dbReference>
<evidence type="ECO:0000313" key="1">
    <source>
        <dbReference type="EMBL" id="OAB86539.1"/>
    </source>
</evidence>
<accession>A0A176QA59</accession>
<dbReference type="Gene3D" id="3.40.50.720">
    <property type="entry name" value="NAD(P)-binding Rossmann-like Domain"/>
    <property type="match status" value="1"/>
</dbReference>
<evidence type="ECO:0000313" key="2">
    <source>
        <dbReference type="Proteomes" id="UP000076976"/>
    </source>
</evidence>